<protein>
    <submittedName>
        <fullName evidence="1">Uncharacterized protein</fullName>
    </submittedName>
</protein>
<dbReference type="SUPFAM" id="SSF52047">
    <property type="entry name" value="RNI-like"/>
    <property type="match status" value="1"/>
</dbReference>
<evidence type="ECO:0000313" key="1">
    <source>
        <dbReference type="EMBL" id="KAF1763761.1"/>
    </source>
</evidence>
<dbReference type="CTD" id="9806883"/>
<evidence type="ECO:0000313" key="2">
    <source>
        <dbReference type="Proteomes" id="UP000483820"/>
    </source>
</evidence>
<sequence length="864" mass="99308">MYAFVAIKQNTKFKKKHNQWRHDTAKATNAAALYCKEGAVIIQYLRNIMYDRTGVALRCIEIVTIKNWQRLFDKTLVFTRHAVQPNVTIQEKVSVTFGLFVYNRQIDLIHKKMSIALSKGEEKVAHWLGEERSWVRSPEWRAGRMTCSVGQASRFLTQEGTCMSQPLLNMVAKKVGNSIIRGEYSDVDFTLPENLSNVVYQAISQEWPSADSDETKKKLGVTSLKLFNKPLTDDEYTFINSQSLKNLELKRFDFAAPFRQRSRQDGSFNVNIVGLLQRLLNKESQKILTNLTINGKGANFSDNWIKDIRPLLPAIDFLNIANCTLSPQEYTNLCNSFITITKLDISKSKVQDLTGISKIPNLQYLNLNELVFDNREQMIELFELQQLRVLNIGASASSAFTNNFKYYSQSGRSLPELRILDCRGADINLEELNQLVKSHPLLNMVVLIETPLKRTPQLDLPNRAINLLTTENLACCLKSLKYCTEVVAAKIPVVTAILGEMDRCIKEQNCNMEDRKECLKVILAFIIKYNRFPKIQERGFRCLQSLWRKPEIFELNERQQVIGAVLKSMPRYEGPFQEEEEVENCHTAGWSVLSSDEIMDTMYSTPENTDTMCLLAAELVDHAETISEMAKIGFLVLSRLLTKLTPRGAEAFIGRKPWLRIQLTAFLRNHFEVVEERCLNVILKIIYELTYLVRHNPMDPMVFSVNQGCLMSYVEILQQVADDAMKERVLEIMEDFLKLIDVRTFDVFFQRDGISAFLPLLRDMNTGKQRAAISVLVTMLHCIEDNENRAAPDRNKEWLVDDILTSISLFEEPNHFDRYDVLQWVGLNPRSVEAFDWARWLLGRCGVDIEEDAENVAPVHRRNV</sequence>
<dbReference type="RefSeq" id="XP_053588397.1">
    <property type="nucleotide sequence ID" value="XM_053724203.1"/>
</dbReference>
<dbReference type="PANTHER" id="PTHR12904">
    <property type="match status" value="1"/>
</dbReference>
<dbReference type="AlphaFoldDB" id="A0A6A5HA78"/>
<accession>A0A6A5HA78</accession>
<dbReference type="Gene3D" id="3.80.10.10">
    <property type="entry name" value="Ribonuclease Inhibitor"/>
    <property type="match status" value="1"/>
</dbReference>
<dbReference type="InterPro" id="IPR032675">
    <property type="entry name" value="LRR_dom_sf"/>
</dbReference>
<organism evidence="1 2">
    <name type="scientific">Caenorhabditis remanei</name>
    <name type="common">Caenorhabditis vulgaris</name>
    <dbReference type="NCBI Taxonomy" id="31234"/>
    <lineage>
        <taxon>Eukaryota</taxon>
        <taxon>Metazoa</taxon>
        <taxon>Ecdysozoa</taxon>
        <taxon>Nematoda</taxon>
        <taxon>Chromadorea</taxon>
        <taxon>Rhabditida</taxon>
        <taxon>Rhabditina</taxon>
        <taxon>Rhabditomorpha</taxon>
        <taxon>Rhabditoidea</taxon>
        <taxon>Rhabditidae</taxon>
        <taxon>Peloderinae</taxon>
        <taxon>Caenorhabditis</taxon>
    </lineage>
</organism>
<dbReference type="InterPro" id="IPR051341">
    <property type="entry name" value="Zyg-11_UBL_adapter"/>
</dbReference>
<dbReference type="Proteomes" id="UP000483820">
    <property type="component" value="Chromosome II"/>
</dbReference>
<dbReference type="PANTHER" id="PTHR12904:SF28">
    <property type="entry name" value="ATP SYNTHASE SUBUNIT ALPHA-RELATED"/>
    <property type="match status" value="1"/>
</dbReference>
<name>A0A6A5HA78_CAERE</name>
<reference evidence="1 2" key="1">
    <citation type="submission" date="2019-12" db="EMBL/GenBank/DDBJ databases">
        <title>Chromosome-level assembly of the Caenorhabditis remanei genome.</title>
        <authorList>
            <person name="Teterina A.A."/>
            <person name="Willis J.H."/>
            <person name="Phillips P.C."/>
        </authorList>
    </citation>
    <scope>NUCLEOTIDE SEQUENCE [LARGE SCALE GENOMIC DNA]</scope>
    <source>
        <strain evidence="1 2">PX506</strain>
        <tissue evidence="1">Whole organism</tissue>
    </source>
</reference>
<dbReference type="GeneID" id="9806883"/>
<dbReference type="EMBL" id="WUAV01000002">
    <property type="protein sequence ID" value="KAF1763761.1"/>
    <property type="molecule type" value="Genomic_DNA"/>
</dbReference>
<dbReference type="GO" id="GO:0031462">
    <property type="term" value="C:Cul2-RING ubiquitin ligase complex"/>
    <property type="evidence" value="ECO:0007669"/>
    <property type="project" value="TreeGrafter"/>
</dbReference>
<comment type="caution">
    <text evidence="1">The sequence shown here is derived from an EMBL/GenBank/DDBJ whole genome shotgun (WGS) entry which is preliminary data.</text>
</comment>
<proteinExistence type="predicted"/>
<dbReference type="KEGG" id="crq:GCK72_003706"/>
<gene>
    <name evidence="1" type="ORF">GCK72_003706</name>
</gene>